<dbReference type="Proteomes" id="UP000644147">
    <property type="component" value="Unassembled WGS sequence"/>
</dbReference>
<dbReference type="Gene3D" id="2.40.70.10">
    <property type="entry name" value="Acid Proteases"/>
    <property type="match status" value="2"/>
</dbReference>
<evidence type="ECO:0000313" key="4">
    <source>
        <dbReference type="Proteomes" id="UP000644147"/>
    </source>
</evidence>
<keyword evidence="1" id="KW-0378">Hydrolase</keyword>
<dbReference type="InterPro" id="IPR001969">
    <property type="entry name" value="Aspartic_peptidase_AS"/>
</dbReference>
<comment type="caution">
    <text evidence="3">The sequence shown here is derived from an EMBL/GenBank/DDBJ whole genome shotgun (WGS) entry which is preliminary data.</text>
</comment>
<dbReference type="InterPro" id="IPR034122">
    <property type="entry name" value="Retropepsin-like_bacterial"/>
</dbReference>
<keyword evidence="4" id="KW-1185">Reference proteome</keyword>
<sequence length="423" mass="46888">MQDQNPHFLVRKRYGFCPKNPGLLLLFGLLLIFAFPVQAQIFKFTEGRKKQKIPFQLHRNLIIVEAKLNGKGPFNFLVDTGVSSSLITDAGLRDSIRFSRGPALEIAGVGSGSDLHAYFTPDLQVQLPGVTSENLTFAVLSEDVIQLGSYIGIPVTGILGYDFFNSFVIEVDFKKLNLILHQPAEFKAPPKHEALPLKLEGNKPYLQTEIETDAGKVPVKLLLDTGAGFALSLDCSSDKRIKLPEKVLRSHLGVGLAGSVSGFLGRIPALKLGRYTVNAVLASFPDSADIQAKTTVSRNGSLGLELFKRFSVIFDYPHQKLYLRNRISLARPFEYDMCGIDLVAVPPKYRTYRVTNVHENSAAAEAGILPGDELLSLDLHSASSYTLTEISRIFHSYPDRKMNLLLKRDGQLIYAEVTLKRRI</sequence>
<keyword evidence="3" id="KW-0645">Protease</keyword>
<protein>
    <submittedName>
        <fullName evidence="3">Aspartyl protease family protein</fullName>
    </submittedName>
</protein>
<dbReference type="PROSITE" id="PS50175">
    <property type="entry name" value="ASP_PROT_RETROV"/>
    <property type="match status" value="1"/>
</dbReference>
<dbReference type="InterPro" id="IPR036034">
    <property type="entry name" value="PDZ_sf"/>
</dbReference>
<dbReference type="EMBL" id="JAEHFX010000007">
    <property type="protein sequence ID" value="MBK0403993.1"/>
    <property type="molecule type" value="Genomic_DNA"/>
</dbReference>
<gene>
    <name evidence="3" type="ORF">I5M27_13440</name>
</gene>
<dbReference type="SUPFAM" id="SSF50156">
    <property type="entry name" value="PDZ domain-like"/>
    <property type="match status" value="1"/>
</dbReference>
<dbReference type="RefSeq" id="WP_200506833.1">
    <property type="nucleotide sequence ID" value="NZ_JAEHFX010000007.1"/>
</dbReference>
<reference evidence="3 4" key="1">
    <citation type="submission" date="2020-12" db="EMBL/GenBank/DDBJ databases">
        <title>Bacterial novel species Adhaeribacter sp. BT258 isolated from soil.</title>
        <authorList>
            <person name="Jung H.-Y."/>
        </authorList>
    </citation>
    <scope>NUCLEOTIDE SEQUENCE [LARGE SCALE GENOMIC DNA]</scope>
    <source>
        <strain evidence="3 4">BT258</strain>
    </source>
</reference>
<evidence type="ECO:0000256" key="1">
    <source>
        <dbReference type="ARBA" id="ARBA00022801"/>
    </source>
</evidence>
<dbReference type="InterPro" id="IPR041489">
    <property type="entry name" value="PDZ_6"/>
</dbReference>
<dbReference type="Pfam" id="PF13650">
    <property type="entry name" value="Asp_protease_2"/>
    <property type="match status" value="2"/>
</dbReference>
<name>A0ABS1C3L5_9BACT</name>
<accession>A0ABS1C3L5</accession>
<dbReference type="Pfam" id="PF17820">
    <property type="entry name" value="PDZ_6"/>
    <property type="match status" value="1"/>
</dbReference>
<evidence type="ECO:0000259" key="2">
    <source>
        <dbReference type="PROSITE" id="PS50175"/>
    </source>
</evidence>
<organism evidence="3 4">
    <name type="scientific">Adhaeribacter terrigena</name>
    <dbReference type="NCBI Taxonomy" id="2793070"/>
    <lineage>
        <taxon>Bacteria</taxon>
        <taxon>Pseudomonadati</taxon>
        <taxon>Bacteroidota</taxon>
        <taxon>Cytophagia</taxon>
        <taxon>Cytophagales</taxon>
        <taxon>Hymenobacteraceae</taxon>
        <taxon>Adhaeribacter</taxon>
    </lineage>
</organism>
<dbReference type="GO" id="GO:0006508">
    <property type="term" value="P:proteolysis"/>
    <property type="evidence" value="ECO:0007669"/>
    <property type="project" value="UniProtKB-KW"/>
</dbReference>
<dbReference type="GO" id="GO:0008233">
    <property type="term" value="F:peptidase activity"/>
    <property type="evidence" value="ECO:0007669"/>
    <property type="project" value="UniProtKB-KW"/>
</dbReference>
<dbReference type="CDD" id="cd05483">
    <property type="entry name" value="retropepsin_like_bacteria"/>
    <property type="match status" value="1"/>
</dbReference>
<dbReference type="InterPro" id="IPR021109">
    <property type="entry name" value="Peptidase_aspartic_dom_sf"/>
</dbReference>
<dbReference type="InterPro" id="IPR001995">
    <property type="entry name" value="Peptidase_A2_cat"/>
</dbReference>
<feature type="domain" description="Peptidase A2" evidence="2">
    <location>
        <begin position="74"/>
        <end position="111"/>
    </location>
</feature>
<proteinExistence type="predicted"/>
<dbReference type="PROSITE" id="PS00141">
    <property type="entry name" value="ASP_PROTEASE"/>
    <property type="match status" value="1"/>
</dbReference>
<dbReference type="Gene3D" id="2.30.42.10">
    <property type="match status" value="1"/>
</dbReference>
<evidence type="ECO:0000313" key="3">
    <source>
        <dbReference type="EMBL" id="MBK0403993.1"/>
    </source>
</evidence>